<protein>
    <recommendedName>
        <fullName evidence="3">Protein MtfA</fullName>
    </recommendedName>
</protein>
<evidence type="ECO:0000313" key="2">
    <source>
        <dbReference type="Proteomes" id="UP000197019"/>
    </source>
</evidence>
<dbReference type="PANTHER" id="PTHR30164:SF2">
    <property type="entry name" value="PROTEIN MTFA"/>
    <property type="match status" value="1"/>
</dbReference>
<dbReference type="AlphaFoldDB" id="A0A1Z4BZZ0"/>
<accession>A0A1Z4BZZ0</accession>
<dbReference type="Gene3D" id="1.10.472.150">
    <property type="entry name" value="Glucose-regulated metallo-peptidase M90, N-terminal domain"/>
    <property type="match status" value="1"/>
</dbReference>
<reference evidence="1 2" key="1">
    <citation type="submission" date="2017-06" db="EMBL/GenBank/DDBJ databases">
        <title>Genome Sequencing of the methanotroph Methylovulum psychrotolerants str. HV10-M2 isolated from a high-altitude environment.</title>
        <authorList>
            <person name="Mateos-Rivera A."/>
        </authorList>
    </citation>
    <scope>NUCLEOTIDE SEQUENCE [LARGE SCALE GENOMIC DNA]</scope>
    <source>
        <strain evidence="1 2">HV10_M2</strain>
    </source>
</reference>
<proteinExistence type="predicted"/>
<gene>
    <name evidence="1" type="ORF">CEK71_12595</name>
</gene>
<dbReference type="RefSeq" id="WP_088619720.1">
    <property type="nucleotide sequence ID" value="NZ_CP022129.1"/>
</dbReference>
<evidence type="ECO:0000313" key="1">
    <source>
        <dbReference type="EMBL" id="ASF46848.1"/>
    </source>
</evidence>
<dbReference type="Proteomes" id="UP000197019">
    <property type="component" value="Chromosome"/>
</dbReference>
<name>A0A1Z4BZZ0_9GAMM</name>
<dbReference type="OrthoDB" id="9786424at2"/>
<dbReference type="InterPro" id="IPR042252">
    <property type="entry name" value="MtfA_N"/>
</dbReference>
<dbReference type="InterPro" id="IPR024079">
    <property type="entry name" value="MetalloPept_cat_dom_sf"/>
</dbReference>
<dbReference type="EMBL" id="CP022129">
    <property type="protein sequence ID" value="ASF46848.1"/>
    <property type="molecule type" value="Genomic_DNA"/>
</dbReference>
<dbReference type="GO" id="GO:0008237">
    <property type="term" value="F:metallopeptidase activity"/>
    <property type="evidence" value="ECO:0007669"/>
    <property type="project" value="InterPro"/>
</dbReference>
<dbReference type="SUPFAM" id="SSF55486">
    <property type="entry name" value="Metalloproteases ('zincins'), catalytic domain"/>
    <property type="match status" value="1"/>
</dbReference>
<dbReference type="KEGG" id="mpsy:CEK71_12595"/>
<dbReference type="InterPro" id="IPR010384">
    <property type="entry name" value="MtfA_fam"/>
</dbReference>
<dbReference type="PANTHER" id="PTHR30164">
    <property type="entry name" value="MTFA PEPTIDASE"/>
    <property type="match status" value="1"/>
</dbReference>
<keyword evidence="2" id="KW-1185">Reference proteome</keyword>
<evidence type="ECO:0008006" key="3">
    <source>
        <dbReference type="Google" id="ProtNLM"/>
    </source>
</evidence>
<dbReference type="Gene3D" id="3.40.390.10">
    <property type="entry name" value="Collagenase (Catalytic Domain)"/>
    <property type="match status" value="1"/>
</dbReference>
<organism evidence="1 2">
    <name type="scientific">Methylovulum psychrotolerans</name>
    <dbReference type="NCBI Taxonomy" id="1704499"/>
    <lineage>
        <taxon>Bacteria</taxon>
        <taxon>Pseudomonadati</taxon>
        <taxon>Pseudomonadota</taxon>
        <taxon>Gammaproteobacteria</taxon>
        <taxon>Methylococcales</taxon>
        <taxon>Methylococcaceae</taxon>
        <taxon>Methylovulum</taxon>
    </lineage>
</organism>
<sequence length="258" mass="29286">MRFFKRAYIRYVLHRYAIKHEIWEAVTSKLVLLVGLTAVEKAHLRELSTLLLHGKRIFGVQGLLLTEEMRVLVAATACLPILHLGISLFAEWTDIVVYPSVFRVSRDETDAAGVVHHEERVLSGESWGRGPVIVAWDEVERDSVQGLPGHNVIIHEIAHKLDMLNGTANGMPPLHVTMPIPEWSTTLSAAYEELNRRLNHHHPTCVNPYAATSPAEFFAVFSEYFFCAPDIVHGHFHGVYRQLCLYYRQDPFLRLSAA</sequence>
<dbReference type="Pfam" id="PF06167">
    <property type="entry name" value="Peptidase_M90"/>
    <property type="match status" value="1"/>
</dbReference>
<dbReference type="CDD" id="cd20169">
    <property type="entry name" value="Peptidase_M90_mtfA"/>
    <property type="match status" value="1"/>
</dbReference>
<dbReference type="GO" id="GO:0004177">
    <property type="term" value="F:aminopeptidase activity"/>
    <property type="evidence" value="ECO:0007669"/>
    <property type="project" value="TreeGrafter"/>
</dbReference>
<dbReference type="GO" id="GO:0005829">
    <property type="term" value="C:cytosol"/>
    <property type="evidence" value="ECO:0007669"/>
    <property type="project" value="TreeGrafter"/>
</dbReference>